<dbReference type="Gene3D" id="3.90.180.10">
    <property type="entry name" value="Medium-chain alcohol dehydrogenases, catalytic domain"/>
    <property type="match status" value="1"/>
</dbReference>
<gene>
    <name evidence="3" type="ORF">HERI1096_LOCUS25023</name>
</gene>
<keyword evidence="1" id="KW-0560">Oxidoreductase</keyword>
<dbReference type="SUPFAM" id="SSF50129">
    <property type="entry name" value="GroES-like"/>
    <property type="match status" value="1"/>
</dbReference>
<dbReference type="AlphaFoldDB" id="A0A7S3F5F4"/>
<evidence type="ECO:0000259" key="2">
    <source>
        <dbReference type="SMART" id="SM00829"/>
    </source>
</evidence>
<evidence type="ECO:0000313" key="3">
    <source>
        <dbReference type="EMBL" id="CAE0124399.1"/>
    </source>
</evidence>
<name>A0A7S3F5F4_9EUKA</name>
<dbReference type="Pfam" id="PF08240">
    <property type="entry name" value="ADH_N"/>
    <property type="match status" value="1"/>
</dbReference>
<dbReference type="InterPro" id="IPR013154">
    <property type="entry name" value="ADH-like_N"/>
</dbReference>
<dbReference type="GO" id="GO:0016491">
    <property type="term" value="F:oxidoreductase activity"/>
    <property type="evidence" value="ECO:0007669"/>
    <property type="project" value="UniProtKB-KW"/>
</dbReference>
<dbReference type="InterPro" id="IPR036291">
    <property type="entry name" value="NAD(P)-bd_dom_sf"/>
</dbReference>
<dbReference type="Gene3D" id="3.40.50.720">
    <property type="entry name" value="NAD(P)-binding Rossmann-like Domain"/>
    <property type="match status" value="1"/>
</dbReference>
<dbReference type="SMART" id="SM00829">
    <property type="entry name" value="PKS_ER"/>
    <property type="match status" value="1"/>
</dbReference>
<dbReference type="PANTHER" id="PTHR43401">
    <property type="entry name" value="L-THREONINE 3-DEHYDROGENASE"/>
    <property type="match status" value="1"/>
</dbReference>
<reference evidence="3" key="1">
    <citation type="submission" date="2021-01" db="EMBL/GenBank/DDBJ databases">
        <authorList>
            <person name="Corre E."/>
            <person name="Pelletier E."/>
            <person name="Niang G."/>
            <person name="Scheremetjew M."/>
            <person name="Finn R."/>
            <person name="Kale V."/>
            <person name="Holt S."/>
            <person name="Cochrane G."/>
            <person name="Meng A."/>
            <person name="Brown T."/>
            <person name="Cohen L."/>
        </authorList>
    </citation>
    <scope>NUCLEOTIDE SEQUENCE</scope>
    <source>
        <strain evidence="3">CCMP281</strain>
    </source>
</reference>
<organism evidence="3">
    <name type="scientific">Haptolina ericina</name>
    <dbReference type="NCBI Taxonomy" id="156174"/>
    <lineage>
        <taxon>Eukaryota</taxon>
        <taxon>Haptista</taxon>
        <taxon>Haptophyta</taxon>
        <taxon>Prymnesiophyceae</taxon>
        <taxon>Prymnesiales</taxon>
        <taxon>Prymnesiaceae</taxon>
        <taxon>Haptolina</taxon>
    </lineage>
</organism>
<dbReference type="PANTHER" id="PTHR43401:SF5">
    <property type="entry name" value="ALCOHOL DEHYDROGENASE-RELATED"/>
    <property type="match status" value="1"/>
</dbReference>
<evidence type="ECO:0000256" key="1">
    <source>
        <dbReference type="ARBA" id="ARBA00023002"/>
    </source>
</evidence>
<dbReference type="Pfam" id="PF00107">
    <property type="entry name" value="ADH_zinc_N"/>
    <property type="match status" value="1"/>
</dbReference>
<proteinExistence type="predicted"/>
<sequence>MATGVCRSDWHGWRGHDSDIVEHGLPFTPGHELSGIVVELGEGTTNFAVGDRVAVPFILSCGACRQCSRGRSTVCESQAQPGFTVHGSMAQFVALPRADRNLCKLPPEVTYIAAAALGCRTTTAFRAVVQRGDVRAGDVVVVWGCGGLGLSAVMVAVAQGARVIAVDTSGPACEKARELGAFACVDATGKGGELGETGSLLAAQQAAAQVVAITPDGVGADVAFDCAGFASTSEGACWSVRRAGRVVQVGLPIGGRDTVVPMARVANQELEIVGSHGLAADDMPRVLAMVASGKLRPQDLIEREVDLEEGARAIAAMDDGSPLGMTMVTSFE</sequence>
<feature type="domain" description="Enoyl reductase (ER)" evidence="2">
    <location>
        <begin position="12"/>
        <end position="328"/>
    </location>
</feature>
<protein>
    <recommendedName>
        <fullName evidence="2">Enoyl reductase (ER) domain-containing protein</fullName>
    </recommendedName>
</protein>
<dbReference type="InterPro" id="IPR020843">
    <property type="entry name" value="ER"/>
</dbReference>
<dbReference type="EMBL" id="HBHX01045207">
    <property type="protein sequence ID" value="CAE0124399.1"/>
    <property type="molecule type" value="Transcribed_RNA"/>
</dbReference>
<dbReference type="InterPro" id="IPR011032">
    <property type="entry name" value="GroES-like_sf"/>
</dbReference>
<accession>A0A7S3F5F4</accession>
<dbReference type="InterPro" id="IPR050129">
    <property type="entry name" value="Zn_alcohol_dh"/>
</dbReference>
<dbReference type="SUPFAM" id="SSF51735">
    <property type="entry name" value="NAD(P)-binding Rossmann-fold domains"/>
    <property type="match status" value="1"/>
</dbReference>
<dbReference type="InterPro" id="IPR013149">
    <property type="entry name" value="ADH-like_C"/>
</dbReference>